<keyword evidence="3" id="KW-0540">Nuclease</keyword>
<dbReference type="GO" id="GO:0003727">
    <property type="term" value="F:single-stranded RNA binding"/>
    <property type="evidence" value="ECO:0007669"/>
    <property type="project" value="TreeGrafter"/>
</dbReference>
<name>A0A1V0SJW5_9VIRU</name>
<dbReference type="GO" id="GO:0016891">
    <property type="term" value="F:RNA endonuclease activity producing 5'-phosphomonoesters, hydrolytic mechanism"/>
    <property type="evidence" value="ECO:0007669"/>
    <property type="project" value="TreeGrafter"/>
</dbReference>
<proteinExistence type="predicted"/>
<comment type="subcellular location">
    <subcellularLocation>
        <location evidence="1">Cytoplasm</location>
    </subcellularLocation>
</comment>
<evidence type="ECO:0000256" key="1">
    <source>
        <dbReference type="ARBA" id="ARBA00004496"/>
    </source>
</evidence>
<evidence type="ECO:0000256" key="4">
    <source>
        <dbReference type="ARBA" id="ARBA00022759"/>
    </source>
</evidence>
<evidence type="ECO:0000313" key="6">
    <source>
        <dbReference type="EMBL" id="ARF12016.1"/>
    </source>
</evidence>
<dbReference type="Gene3D" id="3.30.2170.10">
    <property type="entry name" value="archaeoglobus fulgidus dsm 4304 superfamily"/>
    <property type="match status" value="1"/>
</dbReference>
<dbReference type="EMBL" id="KY684110">
    <property type="protein sequence ID" value="ARF12016.1"/>
    <property type="molecule type" value="Genomic_DNA"/>
</dbReference>
<sequence>MTTHNIDTWTKYQKQNSKKIITQDTIDINNIKYVGGLDISFNKHDVTDSCAYLTIMDYLTLKIVYEDHEKVNLMIPYVSGYLGFREVPVYSILLDRIKIKNPEYYPQITLIDGFGILHQREFGSASHLGFEKDIPTIGVGKTLMCHDGLDEKIVKSEFKKNCLKKGDYVELIGNSGRVHGVALKSSDDMTNPIYVSIGHKISLESAIRIVNQLCLYRVPEPIRISDIKSKLFLNKST</sequence>
<protein>
    <submittedName>
        <fullName evidence="6">Endonuclease V</fullName>
    </submittedName>
</protein>
<keyword evidence="5" id="KW-0378">Hydrolase</keyword>
<keyword evidence="4 6" id="KW-0255">Endonuclease</keyword>
<keyword evidence="2" id="KW-0963">Cytoplasm</keyword>
<dbReference type="CDD" id="cd06559">
    <property type="entry name" value="Endonuclease_V"/>
    <property type="match status" value="1"/>
</dbReference>
<dbReference type="Pfam" id="PF04493">
    <property type="entry name" value="Endonuclease_5"/>
    <property type="match status" value="1"/>
</dbReference>
<gene>
    <name evidence="6" type="ORF">Klosneuvirus_3_151</name>
</gene>
<dbReference type="InterPro" id="IPR007581">
    <property type="entry name" value="Endonuclease-V"/>
</dbReference>
<reference evidence="6" key="1">
    <citation type="journal article" date="2017" name="Science">
        <title>Giant viruses with an expanded complement of translation system components.</title>
        <authorList>
            <person name="Schulz F."/>
            <person name="Yutin N."/>
            <person name="Ivanova N.N."/>
            <person name="Ortega D.R."/>
            <person name="Lee T.K."/>
            <person name="Vierheilig J."/>
            <person name="Daims H."/>
            <person name="Horn M."/>
            <person name="Wagner M."/>
            <person name="Jensen G.J."/>
            <person name="Kyrpides N.C."/>
            <person name="Koonin E.V."/>
            <person name="Woyke T."/>
        </authorList>
    </citation>
    <scope>NUCLEOTIDE SEQUENCE</scope>
    <source>
        <strain evidence="6">KNV1</strain>
    </source>
</reference>
<accession>A0A1V0SJW5</accession>
<dbReference type="PANTHER" id="PTHR28511">
    <property type="entry name" value="ENDONUCLEASE V"/>
    <property type="match status" value="1"/>
</dbReference>
<organism evidence="6">
    <name type="scientific">Klosneuvirus KNV1</name>
    <dbReference type="NCBI Taxonomy" id="1977640"/>
    <lineage>
        <taxon>Viruses</taxon>
        <taxon>Varidnaviria</taxon>
        <taxon>Bamfordvirae</taxon>
        <taxon>Nucleocytoviricota</taxon>
        <taxon>Megaviricetes</taxon>
        <taxon>Imitervirales</taxon>
        <taxon>Mimiviridae</taxon>
        <taxon>Klosneuvirinae</taxon>
        <taxon>Klosneuvirus</taxon>
    </lineage>
</organism>
<dbReference type="PANTHER" id="PTHR28511:SF1">
    <property type="entry name" value="ENDONUCLEASE V"/>
    <property type="match status" value="1"/>
</dbReference>
<evidence type="ECO:0000256" key="2">
    <source>
        <dbReference type="ARBA" id="ARBA00022490"/>
    </source>
</evidence>
<evidence type="ECO:0000256" key="3">
    <source>
        <dbReference type="ARBA" id="ARBA00022722"/>
    </source>
</evidence>
<dbReference type="GO" id="GO:0006281">
    <property type="term" value="P:DNA repair"/>
    <property type="evidence" value="ECO:0007669"/>
    <property type="project" value="InterPro"/>
</dbReference>
<evidence type="ECO:0000256" key="5">
    <source>
        <dbReference type="ARBA" id="ARBA00022801"/>
    </source>
</evidence>